<keyword evidence="7" id="KW-1185">Reference proteome</keyword>
<dbReference type="RefSeq" id="WP_047873018.1">
    <property type="nucleotide sequence ID" value="NZ_BMYC01000014.1"/>
</dbReference>
<protein>
    <submittedName>
        <fullName evidence="6">LysR family transcriptional regulator</fullName>
    </submittedName>
</protein>
<dbReference type="OrthoDB" id="6402859at2"/>
<name>A0A0J1GRC3_9GAMM</name>
<evidence type="ECO:0000313" key="7">
    <source>
        <dbReference type="Proteomes" id="UP000036426"/>
    </source>
</evidence>
<evidence type="ECO:0000256" key="2">
    <source>
        <dbReference type="ARBA" id="ARBA00023015"/>
    </source>
</evidence>
<dbReference type="InterPro" id="IPR050389">
    <property type="entry name" value="LysR-type_TF"/>
</dbReference>
<evidence type="ECO:0000256" key="3">
    <source>
        <dbReference type="ARBA" id="ARBA00023125"/>
    </source>
</evidence>
<dbReference type="Gene3D" id="3.40.190.10">
    <property type="entry name" value="Periplasmic binding protein-like II"/>
    <property type="match status" value="2"/>
</dbReference>
<organism evidence="6 7">
    <name type="scientific">Photobacterium aphoticum</name>
    <dbReference type="NCBI Taxonomy" id="754436"/>
    <lineage>
        <taxon>Bacteria</taxon>
        <taxon>Pseudomonadati</taxon>
        <taxon>Pseudomonadota</taxon>
        <taxon>Gammaproteobacteria</taxon>
        <taxon>Vibrionales</taxon>
        <taxon>Vibrionaceae</taxon>
        <taxon>Photobacterium</taxon>
    </lineage>
</organism>
<dbReference type="PROSITE" id="PS50931">
    <property type="entry name" value="HTH_LYSR"/>
    <property type="match status" value="1"/>
</dbReference>
<dbReference type="InterPro" id="IPR036388">
    <property type="entry name" value="WH-like_DNA-bd_sf"/>
</dbReference>
<dbReference type="EMBL" id="LDOV01000009">
    <property type="protein sequence ID" value="KLV02268.1"/>
    <property type="molecule type" value="Genomic_DNA"/>
</dbReference>
<keyword evidence="2" id="KW-0805">Transcription regulation</keyword>
<keyword evidence="4" id="KW-0804">Transcription</keyword>
<evidence type="ECO:0000256" key="4">
    <source>
        <dbReference type="ARBA" id="ARBA00023163"/>
    </source>
</evidence>
<dbReference type="InterPro" id="IPR000847">
    <property type="entry name" value="LysR_HTH_N"/>
</dbReference>
<evidence type="ECO:0000259" key="5">
    <source>
        <dbReference type="PROSITE" id="PS50931"/>
    </source>
</evidence>
<dbReference type="Pfam" id="PF00126">
    <property type="entry name" value="HTH_1"/>
    <property type="match status" value="1"/>
</dbReference>
<sequence length="294" mass="33938">MGHNLDIQSIYVLVKMYELRNVKLVADALGKTSSAISKILSKLKTHFDDPLFIQGRYSFEPTLFMDTNIIHFEHILTTFDAIHHSDFSPQTLKQEIILYGHALFWDNFGDKLYLELRKDAPLAKISMRNWSLEARARLVEGENAVLLNTYDDTLPQVILQKTICELTPIFYVREAHPAQTIDELIQYPFVITRNPGWNDVRYPILERLSGVGYQITPCVEVENISAIENIVRQSDHFSFTMSRLIPNGCRAISLPTMSDLNINCVMSYHRAKQKDPQKEWLFQAYNRVLSQTKA</sequence>
<keyword evidence="3" id="KW-0238">DNA-binding</keyword>
<dbReference type="PANTHER" id="PTHR30118:SF14">
    <property type="entry name" value="LYSR FAMILY TRANSCRIPTIONAL REGULATOR"/>
    <property type="match status" value="1"/>
</dbReference>
<proteinExistence type="inferred from homology"/>
<comment type="similarity">
    <text evidence="1">Belongs to the LysR transcriptional regulatory family.</text>
</comment>
<feature type="domain" description="HTH lysR-type" evidence="5">
    <location>
        <begin position="5"/>
        <end position="62"/>
    </location>
</feature>
<accession>A0A0J1GRC3</accession>
<dbReference type="InterPro" id="IPR036390">
    <property type="entry name" value="WH_DNA-bd_sf"/>
</dbReference>
<evidence type="ECO:0000313" key="6">
    <source>
        <dbReference type="EMBL" id="KLV02268.1"/>
    </source>
</evidence>
<evidence type="ECO:0000256" key="1">
    <source>
        <dbReference type="ARBA" id="ARBA00009437"/>
    </source>
</evidence>
<dbReference type="GO" id="GO:0003700">
    <property type="term" value="F:DNA-binding transcription factor activity"/>
    <property type="evidence" value="ECO:0007669"/>
    <property type="project" value="InterPro"/>
</dbReference>
<gene>
    <name evidence="6" type="ORF">ABT58_03690</name>
</gene>
<comment type="caution">
    <text evidence="6">The sequence shown here is derived from an EMBL/GenBank/DDBJ whole genome shotgun (WGS) entry which is preliminary data.</text>
</comment>
<dbReference type="SUPFAM" id="SSF53850">
    <property type="entry name" value="Periplasmic binding protein-like II"/>
    <property type="match status" value="1"/>
</dbReference>
<dbReference type="PATRIC" id="fig|754436.4.peg.781"/>
<dbReference type="SUPFAM" id="SSF46785">
    <property type="entry name" value="Winged helix' DNA-binding domain"/>
    <property type="match status" value="1"/>
</dbReference>
<dbReference type="Proteomes" id="UP000036426">
    <property type="component" value="Unassembled WGS sequence"/>
</dbReference>
<reference evidence="6 7" key="1">
    <citation type="submission" date="2015-05" db="EMBL/GenBank/DDBJ databases">
        <title>Photobacterium galathea sp. nov.</title>
        <authorList>
            <person name="Machado H."/>
            <person name="Gram L."/>
        </authorList>
    </citation>
    <scope>NUCLEOTIDE SEQUENCE [LARGE SCALE GENOMIC DNA]</scope>
    <source>
        <strain evidence="6 7">DSM 25995</strain>
    </source>
</reference>
<dbReference type="GO" id="GO:0003677">
    <property type="term" value="F:DNA binding"/>
    <property type="evidence" value="ECO:0007669"/>
    <property type="project" value="UniProtKB-KW"/>
</dbReference>
<dbReference type="Gene3D" id="1.10.10.10">
    <property type="entry name" value="Winged helix-like DNA-binding domain superfamily/Winged helix DNA-binding domain"/>
    <property type="match status" value="1"/>
</dbReference>
<dbReference type="PANTHER" id="PTHR30118">
    <property type="entry name" value="HTH-TYPE TRANSCRIPTIONAL REGULATOR LEUO-RELATED"/>
    <property type="match status" value="1"/>
</dbReference>
<dbReference type="AlphaFoldDB" id="A0A0J1GRC3"/>